<dbReference type="EMBL" id="JAGKHQ010000018">
    <property type="protein sequence ID" value="KAG7487187.1"/>
    <property type="molecule type" value="Genomic_DNA"/>
</dbReference>
<comment type="caution">
    <text evidence="2">The sequence shown here is derived from an EMBL/GenBank/DDBJ whole genome shotgun (WGS) entry which is preliminary data.</text>
</comment>
<gene>
    <name evidence="2" type="ORF">JOB18_048653</name>
</gene>
<feature type="region of interest" description="Disordered" evidence="1">
    <location>
        <begin position="46"/>
        <end position="71"/>
    </location>
</feature>
<protein>
    <submittedName>
        <fullName evidence="2">Uncharacterized protein</fullName>
    </submittedName>
</protein>
<proteinExistence type="predicted"/>
<accession>A0AAV6QAN3</accession>
<evidence type="ECO:0000313" key="3">
    <source>
        <dbReference type="Proteomes" id="UP000693946"/>
    </source>
</evidence>
<organism evidence="2 3">
    <name type="scientific">Solea senegalensis</name>
    <name type="common">Senegalese sole</name>
    <dbReference type="NCBI Taxonomy" id="28829"/>
    <lineage>
        <taxon>Eukaryota</taxon>
        <taxon>Metazoa</taxon>
        <taxon>Chordata</taxon>
        <taxon>Craniata</taxon>
        <taxon>Vertebrata</taxon>
        <taxon>Euteleostomi</taxon>
        <taxon>Actinopterygii</taxon>
        <taxon>Neopterygii</taxon>
        <taxon>Teleostei</taxon>
        <taxon>Neoteleostei</taxon>
        <taxon>Acanthomorphata</taxon>
        <taxon>Carangaria</taxon>
        <taxon>Pleuronectiformes</taxon>
        <taxon>Pleuronectoidei</taxon>
        <taxon>Soleidae</taxon>
        <taxon>Solea</taxon>
    </lineage>
</organism>
<name>A0AAV6QAN3_SOLSE</name>
<dbReference type="Proteomes" id="UP000693946">
    <property type="component" value="Linkage Group LG6"/>
</dbReference>
<sequence>MENGTLRDNVSCTGRHGVFVVQVEVKMVLQYRYVHWSHSNFLGLKRKSSPGNTGGQDKADFNPAASQTPSV</sequence>
<evidence type="ECO:0000256" key="1">
    <source>
        <dbReference type="SAM" id="MobiDB-lite"/>
    </source>
</evidence>
<evidence type="ECO:0000313" key="2">
    <source>
        <dbReference type="EMBL" id="KAG7487187.1"/>
    </source>
</evidence>
<dbReference type="AlphaFoldDB" id="A0AAV6QAN3"/>
<keyword evidence="3" id="KW-1185">Reference proteome</keyword>
<reference evidence="2 3" key="1">
    <citation type="journal article" date="2021" name="Sci. Rep.">
        <title>Chromosome anchoring in Senegalese sole (Solea senegalensis) reveals sex-associated markers and genome rearrangements in flatfish.</title>
        <authorList>
            <person name="Guerrero-Cozar I."/>
            <person name="Gomez-Garrido J."/>
            <person name="Berbel C."/>
            <person name="Martinez-Blanch J.F."/>
            <person name="Alioto T."/>
            <person name="Claros M.G."/>
            <person name="Gagnaire P.A."/>
            <person name="Manchado M."/>
        </authorList>
    </citation>
    <scope>NUCLEOTIDE SEQUENCE [LARGE SCALE GENOMIC DNA]</scope>
    <source>
        <strain evidence="2">Sse05_10M</strain>
    </source>
</reference>